<feature type="repeat" description="PPR" evidence="3">
    <location>
        <begin position="444"/>
        <end position="478"/>
    </location>
</feature>
<reference evidence="4 5" key="1">
    <citation type="journal article" date="2021" name="Commun. Biol.">
        <title>The genome of Shorea leprosula (Dipterocarpaceae) highlights the ecological relevance of drought in aseasonal tropical rainforests.</title>
        <authorList>
            <person name="Ng K.K.S."/>
            <person name="Kobayashi M.J."/>
            <person name="Fawcett J.A."/>
            <person name="Hatakeyama M."/>
            <person name="Paape T."/>
            <person name="Ng C.H."/>
            <person name="Ang C.C."/>
            <person name="Tnah L.H."/>
            <person name="Lee C.T."/>
            <person name="Nishiyama T."/>
            <person name="Sese J."/>
            <person name="O'Brien M.J."/>
            <person name="Copetti D."/>
            <person name="Mohd Noor M.I."/>
            <person name="Ong R.C."/>
            <person name="Putra M."/>
            <person name="Sireger I.Z."/>
            <person name="Indrioko S."/>
            <person name="Kosugi Y."/>
            <person name="Izuno A."/>
            <person name="Isagi Y."/>
            <person name="Lee S.L."/>
            <person name="Shimizu K.K."/>
        </authorList>
    </citation>
    <scope>NUCLEOTIDE SEQUENCE [LARGE SCALE GENOMIC DNA]</scope>
    <source>
        <strain evidence="4">214</strain>
    </source>
</reference>
<feature type="repeat" description="PPR" evidence="3">
    <location>
        <begin position="131"/>
        <end position="165"/>
    </location>
</feature>
<feature type="repeat" description="PPR" evidence="3">
    <location>
        <begin position="479"/>
        <end position="513"/>
    </location>
</feature>
<feature type="repeat" description="PPR" evidence="3">
    <location>
        <begin position="274"/>
        <end position="308"/>
    </location>
</feature>
<evidence type="ECO:0000313" key="4">
    <source>
        <dbReference type="EMBL" id="GKV02564.1"/>
    </source>
</evidence>
<comment type="caution">
    <text evidence="4">The sequence shown here is derived from an EMBL/GenBank/DDBJ whole genome shotgun (WGS) entry which is preliminary data.</text>
</comment>
<evidence type="ECO:0000256" key="3">
    <source>
        <dbReference type="PROSITE-ProRule" id="PRU00708"/>
    </source>
</evidence>
<accession>A0AAV5IRV2</accession>
<dbReference type="InterPro" id="IPR011990">
    <property type="entry name" value="TPR-like_helical_dom_sf"/>
</dbReference>
<gene>
    <name evidence="4" type="ORF">SLEP1_g14993</name>
</gene>
<dbReference type="Pfam" id="PF13041">
    <property type="entry name" value="PPR_2"/>
    <property type="match status" value="5"/>
</dbReference>
<dbReference type="EMBL" id="BPVZ01000019">
    <property type="protein sequence ID" value="GKV02564.1"/>
    <property type="molecule type" value="Genomic_DNA"/>
</dbReference>
<feature type="repeat" description="PPR" evidence="3">
    <location>
        <begin position="344"/>
        <end position="378"/>
    </location>
</feature>
<dbReference type="InterPro" id="IPR002885">
    <property type="entry name" value="PPR_rpt"/>
</dbReference>
<dbReference type="GO" id="GO:0003729">
    <property type="term" value="F:mRNA binding"/>
    <property type="evidence" value="ECO:0007669"/>
    <property type="project" value="TreeGrafter"/>
</dbReference>
<dbReference type="InterPro" id="IPR051240">
    <property type="entry name" value="Mito_RNA-Proc/Resp"/>
</dbReference>
<feature type="repeat" description="PPR" evidence="3">
    <location>
        <begin position="787"/>
        <end position="821"/>
    </location>
</feature>
<feature type="repeat" description="PPR" evidence="3">
    <location>
        <begin position="309"/>
        <end position="343"/>
    </location>
</feature>
<evidence type="ECO:0000256" key="2">
    <source>
        <dbReference type="ARBA" id="ARBA00022737"/>
    </source>
</evidence>
<organism evidence="4 5">
    <name type="scientific">Rubroshorea leprosula</name>
    <dbReference type="NCBI Taxonomy" id="152421"/>
    <lineage>
        <taxon>Eukaryota</taxon>
        <taxon>Viridiplantae</taxon>
        <taxon>Streptophyta</taxon>
        <taxon>Embryophyta</taxon>
        <taxon>Tracheophyta</taxon>
        <taxon>Spermatophyta</taxon>
        <taxon>Magnoliopsida</taxon>
        <taxon>eudicotyledons</taxon>
        <taxon>Gunneridae</taxon>
        <taxon>Pentapetalae</taxon>
        <taxon>rosids</taxon>
        <taxon>malvids</taxon>
        <taxon>Malvales</taxon>
        <taxon>Dipterocarpaceae</taxon>
        <taxon>Rubroshorea</taxon>
    </lineage>
</organism>
<dbReference type="Pfam" id="PF13812">
    <property type="entry name" value="PPR_3"/>
    <property type="match status" value="1"/>
</dbReference>
<dbReference type="Pfam" id="PF01535">
    <property type="entry name" value="PPR"/>
    <property type="match status" value="4"/>
</dbReference>
<evidence type="ECO:0008006" key="6">
    <source>
        <dbReference type="Google" id="ProtNLM"/>
    </source>
</evidence>
<name>A0AAV5IRV2_9ROSI</name>
<feature type="repeat" description="PPR" evidence="3">
    <location>
        <begin position="822"/>
        <end position="856"/>
    </location>
</feature>
<keyword evidence="5" id="KW-1185">Reference proteome</keyword>
<evidence type="ECO:0000313" key="5">
    <source>
        <dbReference type="Proteomes" id="UP001054252"/>
    </source>
</evidence>
<feature type="repeat" description="PPR" evidence="3">
    <location>
        <begin position="857"/>
        <end position="891"/>
    </location>
</feature>
<dbReference type="AlphaFoldDB" id="A0AAV5IRV2"/>
<feature type="repeat" description="PPR" evidence="3">
    <location>
        <begin position="717"/>
        <end position="751"/>
    </location>
</feature>
<evidence type="ECO:0000256" key="1">
    <source>
        <dbReference type="ARBA" id="ARBA00007626"/>
    </source>
</evidence>
<dbReference type="Pfam" id="PF12854">
    <property type="entry name" value="PPR_1"/>
    <property type="match status" value="2"/>
</dbReference>
<dbReference type="NCBIfam" id="TIGR00756">
    <property type="entry name" value="PPR"/>
    <property type="match status" value="12"/>
</dbReference>
<feature type="repeat" description="PPR" evidence="3">
    <location>
        <begin position="514"/>
        <end position="547"/>
    </location>
</feature>
<feature type="repeat" description="PPR" evidence="3">
    <location>
        <begin position="752"/>
        <end position="786"/>
    </location>
</feature>
<feature type="repeat" description="PPR" evidence="3">
    <location>
        <begin position="168"/>
        <end position="203"/>
    </location>
</feature>
<dbReference type="PANTHER" id="PTHR47933">
    <property type="entry name" value="PENTATRICOPEPTIDE REPEAT-CONTAINING PROTEIN 1, MITOCHONDRIAL"/>
    <property type="match status" value="1"/>
</dbReference>
<keyword evidence="2" id="KW-0677">Repeat</keyword>
<dbReference type="Proteomes" id="UP001054252">
    <property type="component" value="Unassembled WGS sequence"/>
</dbReference>
<comment type="similarity">
    <text evidence="1">Belongs to the PPR family. P subfamily.</text>
</comment>
<protein>
    <recommendedName>
        <fullName evidence="6">Pentatricopeptide repeat-containing protein</fullName>
    </recommendedName>
</protein>
<proteinExistence type="inferred from homology"/>
<dbReference type="PROSITE" id="PS51375">
    <property type="entry name" value="PPR"/>
    <property type="match status" value="14"/>
</dbReference>
<feature type="repeat" description="PPR" evidence="3">
    <location>
        <begin position="239"/>
        <end position="273"/>
    </location>
</feature>
<sequence length="1064" mass="120151">MFSSKLSRVPSLQNLLKTGFDPTLKSINQFLLFLFQAHKFNSIVHFFFQLNSNQIRGNSQTHSIIAKALLKLHKFEEAENLMNIQMIKFLNFPRSRLWDSLIQGFCVIQNHPEKALLLLKDCLKNHGILPSSFTFSSLIHSFSSQGNMSRAIEVLELMTDEKIRYPYDNFVCSSVVSGFCKIGKPELAIGFFENAMTSGTLRPNIATYTALLSALSILGRFDEVYDLVSGIDKQRLAFDVVMYSSWICGCYKVTDLLEAFRKNREMVDKGIKPDVFSYTILIDKFSKEGNVEKATGFLWKMLKDGVKANVVTYTAIMHGFCKKGKLGEAFTILKEVEDMGIEVDEFMYATLIDGVCRRGELDHAFDLLHEMEKKRIKPSIITYNTVINGLCKVGRTFEAEKFLKGVDGDIVTYSTLLHHYTEDENVHGIQETKRRLEEAGVAMDVAACNVLIKALFMVGAFEDAHALYQAMPEMNLIADSITYCTMIDGYCRAERIEDALELFDEFRSKSMNSVACYNCMINGLCKKGMVDMAFEVFTEVEQKGFALDVGILMMLMKTTFAQSGAKGVVNLVYKLENFRADVYGVILNDAICFLCKRGSPEAAIEVYAVMRRKRSTVTSKSYHSLLENLINNGCLIRPFLNIFLKEYGLVEPRVSRILVYYSCLKDVNNSQWFVKKWKESSAVTYPLAAFRRLVKDGRALDAHKLVMVAGDSLPLEDVVDYTILIDSLCKAGYLSQALDLCVFARSKGITPNIVTYNSVINGLCRQGCLVEAFRLFDSLDKTDLVPSEITYATLIDNLSKQGFLLDARRLFDSMVSKGYKPNTHVYNSLIDNLCKFGKMDEAFKLLYDMEMKGFEPNGFTVSALINGYCQKGDMEGALDFFSEFKKKDIVPDFLGFVYMVRGLHTKGRIEEARNILEEMLQSKSLVELINTVDKEVESESVESFLIFLCEQGRISDAVVVLNKIASILYPFRRWSGAYEGSQLTNKHSECRNLSSAVSEPLTSNQNSEITDSKKVDKLAENYDIAGKRSKLRDFGFYYSLIGSLCSKGELQKANELVNELLSSL</sequence>
<dbReference type="Gene3D" id="1.25.40.10">
    <property type="entry name" value="Tetratricopeptide repeat domain"/>
    <property type="match status" value="7"/>
</dbReference>
<dbReference type="PANTHER" id="PTHR47933:SF45">
    <property type="entry name" value="PENTACOTRIPEPTIDE-REPEAT REGION OF PRORP DOMAIN-CONTAINING PROTEIN"/>
    <property type="match status" value="1"/>
</dbReference>